<protein>
    <submittedName>
        <fullName evidence="2">Uncharacterized protein</fullName>
    </submittedName>
</protein>
<comment type="caution">
    <text evidence="2">The sequence shown here is derived from an EMBL/GenBank/DDBJ whole genome shotgun (WGS) entry which is preliminary data.</text>
</comment>
<evidence type="ECO:0000313" key="3">
    <source>
        <dbReference type="Proteomes" id="UP000800093"/>
    </source>
</evidence>
<evidence type="ECO:0000313" key="2">
    <source>
        <dbReference type="EMBL" id="KAF2263619.1"/>
    </source>
</evidence>
<name>A0A9P4K697_9PLEO</name>
<evidence type="ECO:0000256" key="1">
    <source>
        <dbReference type="SAM" id="Coils"/>
    </source>
</evidence>
<dbReference type="AlphaFoldDB" id="A0A9P4K697"/>
<gene>
    <name evidence="2" type="ORF">CC78DRAFT_568939</name>
</gene>
<proteinExistence type="predicted"/>
<dbReference type="OrthoDB" id="5309154at2759"/>
<dbReference type="Proteomes" id="UP000800093">
    <property type="component" value="Unassembled WGS sequence"/>
</dbReference>
<keyword evidence="1" id="KW-0175">Coiled coil</keyword>
<dbReference type="EMBL" id="ML986624">
    <property type="protein sequence ID" value="KAF2263619.1"/>
    <property type="molecule type" value="Genomic_DNA"/>
</dbReference>
<organism evidence="2 3">
    <name type="scientific">Lojkania enalia</name>
    <dbReference type="NCBI Taxonomy" id="147567"/>
    <lineage>
        <taxon>Eukaryota</taxon>
        <taxon>Fungi</taxon>
        <taxon>Dikarya</taxon>
        <taxon>Ascomycota</taxon>
        <taxon>Pezizomycotina</taxon>
        <taxon>Dothideomycetes</taxon>
        <taxon>Pleosporomycetidae</taxon>
        <taxon>Pleosporales</taxon>
        <taxon>Pleosporales incertae sedis</taxon>
        <taxon>Lojkania</taxon>
    </lineage>
</organism>
<sequence>MKVIEKDADRGAETHVFLVGSLDSLHEYDASFDSDNALACFIQVEKGKTFKVFAEFTGMTVSLLRNKLDCTDFLVQSADGILETECTISELPAARGGKKVNASIGTIEIHLQNHTLQTKLVNATSEHLNIELLGPEHEFPARVFSKLNTDPFPNIQSQWPAKMNEENIPASRAANGNYEARITPATSKSVDLPKESLVKQTVAGKKPDSPAALISTMTPTSAYQADAIPAKRPAQEPISPTVRRTKIIPRPSPSLKPTSLEQGVCEARKRLDKVKQNRKTLTKKKMEMKLKLEAFQKEMQEELERLMKEIEEEEKTMLEDKTELEHSQGV</sequence>
<reference evidence="3" key="1">
    <citation type="journal article" date="2020" name="Stud. Mycol.">
        <title>101 Dothideomycetes genomes: A test case for predicting lifestyles and emergence of pathogens.</title>
        <authorList>
            <person name="Haridas S."/>
            <person name="Albert R."/>
            <person name="Binder M."/>
            <person name="Bloem J."/>
            <person name="LaButti K."/>
            <person name="Salamov A."/>
            <person name="Andreopoulos B."/>
            <person name="Baker S."/>
            <person name="Barry K."/>
            <person name="Bills G."/>
            <person name="Bluhm B."/>
            <person name="Cannon C."/>
            <person name="Castanera R."/>
            <person name="Culley D."/>
            <person name="Daum C."/>
            <person name="Ezra D."/>
            <person name="Gonzalez J."/>
            <person name="Henrissat B."/>
            <person name="Kuo A."/>
            <person name="Liang C."/>
            <person name="Lipzen A."/>
            <person name="Lutzoni F."/>
            <person name="Magnuson J."/>
            <person name="Mondo S."/>
            <person name="Nolan M."/>
            <person name="Ohm R."/>
            <person name="Pangilinan J."/>
            <person name="Park H.-J."/>
            <person name="Ramirez L."/>
            <person name="Alfaro M."/>
            <person name="Sun H."/>
            <person name="Tritt A."/>
            <person name="Yoshinaga Y."/>
            <person name="Zwiers L.-H."/>
            <person name="Turgeon B."/>
            <person name="Goodwin S."/>
            <person name="Spatafora J."/>
            <person name="Crous P."/>
            <person name="Grigoriev I."/>
        </authorList>
    </citation>
    <scope>NUCLEOTIDE SEQUENCE [LARGE SCALE GENOMIC DNA]</scope>
    <source>
        <strain evidence="3">CBS 304.66</strain>
    </source>
</reference>
<feature type="coiled-coil region" evidence="1">
    <location>
        <begin position="271"/>
        <end position="327"/>
    </location>
</feature>
<keyword evidence="3" id="KW-1185">Reference proteome</keyword>
<accession>A0A9P4K697</accession>